<feature type="compositionally biased region" description="Basic and acidic residues" evidence="1">
    <location>
        <begin position="278"/>
        <end position="290"/>
    </location>
</feature>
<protein>
    <submittedName>
        <fullName evidence="3">Uncharacterized protein</fullName>
    </submittedName>
</protein>
<evidence type="ECO:0000256" key="1">
    <source>
        <dbReference type="SAM" id="MobiDB-lite"/>
    </source>
</evidence>
<organism evidence="3">
    <name type="scientific">Arion vulgaris</name>
    <dbReference type="NCBI Taxonomy" id="1028688"/>
    <lineage>
        <taxon>Eukaryota</taxon>
        <taxon>Metazoa</taxon>
        <taxon>Spiralia</taxon>
        <taxon>Lophotrochozoa</taxon>
        <taxon>Mollusca</taxon>
        <taxon>Gastropoda</taxon>
        <taxon>Heterobranchia</taxon>
        <taxon>Euthyneura</taxon>
        <taxon>Panpulmonata</taxon>
        <taxon>Eupulmonata</taxon>
        <taxon>Stylommatophora</taxon>
        <taxon>Helicina</taxon>
        <taxon>Arionoidea</taxon>
        <taxon>Arionidae</taxon>
        <taxon>Arion</taxon>
    </lineage>
</organism>
<feature type="compositionally biased region" description="Polar residues" evidence="1">
    <location>
        <begin position="9"/>
        <end position="34"/>
    </location>
</feature>
<evidence type="ECO:0000313" key="3">
    <source>
        <dbReference type="EMBL" id="CEK67774.1"/>
    </source>
</evidence>
<feature type="compositionally biased region" description="Polar residues" evidence="1">
    <location>
        <begin position="80"/>
        <end position="97"/>
    </location>
</feature>
<evidence type="ECO:0000256" key="2">
    <source>
        <dbReference type="SAM" id="Phobius"/>
    </source>
</evidence>
<dbReference type="AlphaFoldDB" id="A0A0B6ZGP7"/>
<proteinExistence type="predicted"/>
<feature type="region of interest" description="Disordered" evidence="1">
    <location>
        <begin position="147"/>
        <end position="207"/>
    </location>
</feature>
<feature type="compositionally biased region" description="Polar residues" evidence="1">
    <location>
        <begin position="175"/>
        <end position="190"/>
    </location>
</feature>
<feature type="compositionally biased region" description="Basic and acidic residues" evidence="1">
    <location>
        <begin position="152"/>
        <end position="174"/>
    </location>
</feature>
<accession>A0A0B6ZGP7</accession>
<keyword evidence="2" id="KW-0472">Membrane</keyword>
<feature type="region of interest" description="Disordered" evidence="1">
    <location>
        <begin position="239"/>
        <end position="296"/>
    </location>
</feature>
<feature type="compositionally biased region" description="Polar residues" evidence="1">
    <location>
        <begin position="57"/>
        <end position="69"/>
    </location>
</feature>
<feature type="compositionally biased region" description="Low complexity" evidence="1">
    <location>
        <begin position="262"/>
        <end position="273"/>
    </location>
</feature>
<name>A0A0B6ZGP7_9EUPU</name>
<gene>
    <name evidence="3" type="primary">ORF63839</name>
</gene>
<keyword evidence="2" id="KW-0812">Transmembrane</keyword>
<sequence length="387" mass="43290">QTGKEVLETKTSSQPRFESNKMQTDTDISETKQLLQPGFKTNKISHTGNKAVEVTTKADSQLEAQNANQPLEKRLVNQPKELQQKTAPRQTTQSVVEQTKVPLISSSQRSPDLPVVVKTRSTPENVNPHGGIPDNVITKRKSLLDNQISCDNRSDPELTDDKSTSKIADLRKQQTESQPLISQAEETVSTRVHPRRRRPPGPSVDSFLEVQETSVLQSDSAPRQLTVSAKDIYPVEVFTNDNSNQETETPHAKMRGKKKSLTSELSSSISTFFKPKRKSDDEKGASNTKDKAKRKVFPKLGKKNRTHVSEPVPQETVQAQDVKQVVITRQTLIKCSPFGSYTLEGFCLLFVLTISCLYIEMPVEKFVCYVLAAFYTFCVMRILGVIV</sequence>
<feature type="transmembrane region" description="Helical" evidence="2">
    <location>
        <begin position="338"/>
        <end position="359"/>
    </location>
</feature>
<feature type="region of interest" description="Disordered" evidence="1">
    <location>
        <begin position="1"/>
        <end position="114"/>
    </location>
</feature>
<dbReference type="EMBL" id="HACG01020909">
    <property type="protein sequence ID" value="CEK67774.1"/>
    <property type="molecule type" value="Transcribed_RNA"/>
</dbReference>
<feature type="transmembrane region" description="Helical" evidence="2">
    <location>
        <begin position="366"/>
        <end position="386"/>
    </location>
</feature>
<feature type="non-terminal residue" evidence="3">
    <location>
        <position position="1"/>
    </location>
</feature>
<reference evidence="3" key="1">
    <citation type="submission" date="2014-12" db="EMBL/GenBank/DDBJ databases">
        <title>Insight into the proteome of Arion vulgaris.</title>
        <authorList>
            <person name="Aradska J."/>
            <person name="Bulat T."/>
            <person name="Smidak R."/>
            <person name="Sarate P."/>
            <person name="Gangsoo J."/>
            <person name="Sialana F."/>
            <person name="Bilban M."/>
            <person name="Lubec G."/>
        </authorList>
    </citation>
    <scope>NUCLEOTIDE SEQUENCE</scope>
    <source>
        <tissue evidence="3">Skin</tissue>
    </source>
</reference>
<keyword evidence="2" id="KW-1133">Transmembrane helix</keyword>